<sequence length="158" mass="18457">MKRSIRFKSIDTAKDWCEMSRPKKPRVSFRNEAQFGDKDFLSLLPDDCLLNIVSLLDLESLDVLEKVNQKMRSFSKLDIIRFNKKHHYEALTISDRFSVGCSFELIHHQASLNYTYALVRAPMGNDYKEPTDPWHKVRNPPKPLVLTEEKCRGKTLND</sequence>
<reference evidence="2" key="1">
    <citation type="submission" date="2023-10" db="EMBL/GenBank/DDBJ databases">
        <title>Genome assembly of Pristionchus species.</title>
        <authorList>
            <person name="Yoshida K."/>
            <person name="Sommer R.J."/>
        </authorList>
    </citation>
    <scope>NUCLEOTIDE SEQUENCE</scope>
    <source>
        <strain evidence="2">RS5133</strain>
    </source>
</reference>
<protein>
    <recommendedName>
        <fullName evidence="1">F-box domain-containing protein</fullName>
    </recommendedName>
</protein>
<feature type="non-terminal residue" evidence="2">
    <location>
        <position position="158"/>
    </location>
</feature>
<dbReference type="Proteomes" id="UP001432322">
    <property type="component" value="Unassembled WGS sequence"/>
</dbReference>
<dbReference type="InterPro" id="IPR001810">
    <property type="entry name" value="F-box_dom"/>
</dbReference>
<dbReference type="AlphaFoldDB" id="A0AAV5WH85"/>
<dbReference type="PROSITE" id="PS50181">
    <property type="entry name" value="FBOX"/>
    <property type="match status" value="1"/>
</dbReference>
<dbReference type="InterPro" id="IPR036047">
    <property type="entry name" value="F-box-like_dom_sf"/>
</dbReference>
<gene>
    <name evidence="2" type="ORF">PFISCL1PPCAC_21401</name>
</gene>
<name>A0AAV5WH85_9BILA</name>
<dbReference type="Pfam" id="PF00646">
    <property type="entry name" value="F-box"/>
    <property type="match status" value="1"/>
</dbReference>
<keyword evidence="3" id="KW-1185">Reference proteome</keyword>
<dbReference type="Gene3D" id="1.20.1280.50">
    <property type="match status" value="1"/>
</dbReference>
<organism evidence="2 3">
    <name type="scientific">Pristionchus fissidentatus</name>
    <dbReference type="NCBI Taxonomy" id="1538716"/>
    <lineage>
        <taxon>Eukaryota</taxon>
        <taxon>Metazoa</taxon>
        <taxon>Ecdysozoa</taxon>
        <taxon>Nematoda</taxon>
        <taxon>Chromadorea</taxon>
        <taxon>Rhabditida</taxon>
        <taxon>Rhabditina</taxon>
        <taxon>Diplogasteromorpha</taxon>
        <taxon>Diplogasteroidea</taxon>
        <taxon>Neodiplogasteridae</taxon>
        <taxon>Pristionchus</taxon>
    </lineage>
</organism>
<dbReference type="EMBL" id="BTSY01000005">
    <property type="protein sequence ID" value="GMT30104.1"/>
    <property type="molecule type" value="Genomic_DNA"/>
</dbReference>
<evidence type="ECO:0000313" key="2">
    <source>
        <dbReference type="EMBL" id="GMT30104.1"/>
    </source>
</evidence>
<comment type="caution">
    <text evidence="2">The sequence shown here is derived from an EMBL/GenBank/DDBJ whole genome shotgun (WGS) entry which is preliminary data.</text>
</comment>
<evidence type="ECO:0000313" key="3">
    <source>
        <dbReference type="Proteomes" id="UP001432322"/>
    </source>
</evidence>
<accession>A0AAV5WH85</accession>
<proteinExistence type="predicted"/>
<dbReference type="SUPFAM" id="SSF81383">
    <property type="entry name" value="F-box domain"/>
    <property type="match status" value="1"/>
</dbReference>
<evidence type="ECO:0000259" key="1">
    <source>
        <dbReference type="PROSITE" id="PS50181"/>
    </source>
</evidence>
<feature type="domain" description="F-box" evidence="1">
    <location>
        <begin position="38"/>
        <end position="91"/>
    </location>
</feature>
<dbReference type="SMART" id="SM00256">
    <property type="entry name" value="FBOX"/>
    <property type="match status" value="1"/>
</dbReference>